<feature type="transmembrane region" description="Helical" evidence="4">
    <location>
        <begin position="170"/>
        <end position="188"/>
    </location>
</feature>
<evidence type="ECO:0000256" key="4">
    <source>
        <dbReference type="RuleBase" id="RU367022"/>
    </source>
</evidence>
<dbReference type="Proteomes" id="UP001634394">
    <property type="component" value="Unassembled WGS sequence"/>
</dbReference>
<dbReference type="PANTHER" id="PTHR12483">
    <property type="entry name" value="SOLUTE CARRIER FAMILY 31 COPPER TRANSPORTERS"/>
    <property type="match status" value="1"/>
</dbReference>
<dbReference type="EMBL" id="JBJQND010000007">
    <property type="protein sequence ID" value="KAL3872263.1"/>
    <property type="molecule type" value="Genomic_DNA"/>
</dbReference>
<sequence>MNQSHDHHNMMTTEATTMDMHAHHNHGTGGMSNMNHGMNMGMNMNNSGPCDSMGMMMFFHTGKCEYILFEALRTTSDGQMVGACIAMFILGALYEGLKVFREYLLQRALTSSYTIGFHSSSSQDAIVAAGNKTVGTHMLSKSHFIQTCLHTVQVFISYCLMLVFMTYNAWLCLSIILGAGFGYFIFGWRKSIVVDINEHCH</sequence>
<dbReference type="EMBL" id="JBJQND010000007">
    <property type="protein sequence ID" value="KAL3872262.1"/>
    <property type="molecule type" value="Genomic_DNA"/>
</dbReference>
<dbReference type="AlphaFoldDB" id="A0ABD3WHQ8"/>
<dbReference type="GO" id="GO:0005375">
    <property type="term" value="F:copper ion transmembrane transporter activity"/>
    <property type="evidence" value="ECO:0007669"/>
    <property type="project" value="UniProtKB-UniRule"/>
</dbReference>
<dbReference type="PANTHER" id="PTHR12483:SF115">
    <property type="entry name" value="COPPER TRANSPORT PROTEIN"/>
    <property type="match status" value="1"/>
</dbReference>
<evidence type="ECO:0000256" key="3">
    <source>
        <dbReference type="ARBA" id="ARBA00023136"/>
    </source>
</evidence>
<keyword evidence="1 4" id="KW-0812">Transmembrane</keyword>
<keyword evidence="2 4" id="KW-1133">Transmembrane helix</keyword>
<dbReference type="GO" id="GO:0016020">
    <property type="term" value="C:membrane"/>
    <property type="evidence" value="ECO:0007669"/>
    <property type="project" value="UniProtKB-SubCell"/>
</dbReference>
<evidence type="ECO:0000313" key="5">
    <source>
        <dbReference type="EMBL" id="KAL3872263.1"/>
    </source>
</evidence>
<proteinExistence type="inferred from homology"/>
<name>A0ABD3WHQ8_SINWO</name>
<keyword evidence="6" id="KW-1185">Reference proteome</keyword>
<protein>
    <recommendedName>
        <fullName evidence="4">Copper transport protein</fullName>
    </recommendedName>
</protein>
<comment type="similarity">
    <text evidence="4">Belongs to the copper transporter (Ctr) (TC 1.A.56) family. SLC31A subfamily.</text>
</comment>
<keyword evidence="4" id="KW-0406">Ion transport</keyword>
<keyword evidence="4" id="KW-0187">Copper transport</keyword>
<gene>
    <name evidence="5" type="ORF">ACJMK2_040197</name>
</gene>
<reference evidence="5 6" key="1">
    <citation type="submission" date="2024-11" db="EMBL/GenBank/DDBJ databases">
        <title>Chromosome-level genome assembly of the freshwater bivalve Anodonta woodiana.</title>
        <authorList>
            <person name="Chen X."/>
        </authorList>
    </citation>
    <scope>NUCLEOTIDE SEQUENCE [LARGE SCALE GENOMIC DNA]</scope>
    <source>
        <strain evidence="5">MN2024</strain>
        <tissue evidence="5">Gills</tissue>
    </source>
</reference>
<keyword evidence="4" id="KW-0186">Copper</keyword>
<evidence type="ECO:0000313" key="6">
    <source>
        <dbReference type="Proteomes" id="UP001634394"/>
    </source>
</evidence>
<evidence type="ECO:0000256" key="1">
    <source>
        <dbReference type="ARBA" id="ARBA00022692"/>
    </source>
</evidence>
<keyword evidence="3 4" id="KW-0472">Membrane</keyword>
<dbReference type="Pfam" id="PF04145">
    <property type="entry name" value="Ctr"/>
    <property type="match status" value="1"/>
</dbReference>
<organism evidence="5 6">
    <name type="scientific">Sinanodonta woodiana</name>
    <name type="common">Chinese pond mussel</name>
    <name type="synonym">Anodonta woodiana</name>
    <dbReference type="NCBI Taxonomy" id="1069815"/>
    <lineage>
        <taxon>Eukaryota</taxon>
        <taxon>Metazoa</taxon>
        <taxon>Spiralia</taxon>
        <taxon>Lophotrochozoa</taxon>
        <taxon>Mollusca</taxon>
        <taxon>Bivalvia</taxon>
        <taxon>Autobranchia</taxon>
        <taxon>Heteroconchia</taxon>
        <taxon>Palaeoheterodonta</taxon>
        <taxon>Unionida</taxon>
        <taxon>Unionoidea</taxon>
        <taxon>Unionidae</taxon>
        <taxon>Unioninae</taxon>
        <taxon>Sinanodonta</taxon>
    </lineage>
</organism>
<comment type="subcellular location">
    <subcellularLocation>
        <location evidence="4">Membrane</location>
        <topology evidence="4">Multi-pass membrane protein</topology>
    </subcellularLocation>
</comment>
<keyword evidence="4" id="KW-0813">Transport</keyword>
<comment type="caution">
    <text evidence="5">The sequence shown here is derived from an EMBL/GenBank/DDBJ whole genome shotgun (WGS) entry which is preliminary data.</text>
</comment>
<evidence type="ECO:0000256" key="2">
    <source>
        <dbReference type="ARBA" id="ARBA00022989"/>
    </source>
</evidence>
<dbReference type="InterPro" id="IPR007274">
    <property type="entry name" value="Cop_transporter"/>
</dbReference>
<accession>A0ABD3WHQ8</accession>